<organism evidence="2 3">
    <name type="scientific">Trichonephila inaurata madagascariensis</name>
    <dbReference type="NCBI Taxonomy" id="2747483"/>
    <lineage>
        <taxon>Eukaryota</taxon>
        <taxon>Metazoa</taxon>
        <taxon>Ecdysozoa</taxon>
        <taxon>Arthropoda</taxon>
        <taxon>Chelicerata</taxon>
        <taxon>Arachnida</taxon>
        <taxon>Araneae</taxon>
        <taxon>Araneomorphae</taxon>
        <taxon>Entelegynae</taxon>
        <taxon>Araneoidea</taxon>
        <taxon>Nephilidae</taxon>
        <taxon>Trichonephila</taxon>
        <taxon>Trichonephila inaurata</taxon>
    </lineage>
</organism>
<sequence length="176" mass="19766">MSPPRLRLHGRVGLKNHAATHNRESLQDKSVPLSSAPPRQYKSTLAQLQRSMSSSTCSKGLDIKNPQKVQSMYRWNIRKCLRAIANDDSQGCTISKERVQEHFKAIWEKPCPIVNEVSGRIPSPTLQDTPHRPPVLEFLSPKNVAASLRPAENSAPGPDLISYKHWREIDPSCKVL</sequence>
<evidence type="ECO:0000313" key="2">
    <source>
        <dbReference type="EMBL" id="GFS39876.1"/>
    </source>
</evidence>
<name>A0A8X6MBU0_9ARAC</name>
<gene>
    <name evidence="2" type="ORF">TNIN_34011</name>
</gene>
<dbReference type="AlphaFoldDB" id="A0A8X6MBU0"/>
<dbReference type="OrthoDB" id="6628767at2759"/>
<feature type="region of interest" description="Disordered" evidence="1">
    <location>
        <begin position="17"/>
        <end position="41"/>
    </location>
</feature>
<accession>A0A8X6MBU0</accession>
<dbReference type="EMBL" id="BMAV01025240">
    <property type="protein sequence ID" value="GFS39876.1"/>
    <property type="molecule type" value="Genomic_DNA"/>
</dbReference>
<reference evidence="2" key="1">
    <citation type="submission" date="2020-08" db="EMBL/GenBank/DDBJ databases">
        <title>Multicomponent nature underlies the extraordinary mechanical properties of spider dragline silk.</title>
        <authorList>
            <person name="Kono N."/>
            <person name="Nakamura H."/>
            <person name="Mori M."/>
            <person name="Yoshida Y."/>
            <person name="Ohtoshi R."/>
            <person name="Malay A.D."/>
            <person name="Moran D.A.P."/>
            <person name="Tomita M."/>
            <person name="Numata K."/>
            <person name="Arakawa K."/>
        </authorList>
    </citation>
    <scope>NUCLEOTIDE SEQUENCE</scope>
</reference>
<dbReference type="Proteomes" id="UP000886998">
    <property type="component" value="Unassembled WGS sequence"/>
</dbReference>
<comment type="caution">
    <text evidence="2">The sequence shown here is derived from an EMBL/GenBank/DDBJ whole genome shotgun (WGS) entry which is preliminary data.</text>
</comment>
<protein>
    <submittedName>
        <fullName evidence="2">Uncharacterized protein</fullName>
    </submittedName>
</protein>
<keyword evidence="3" id="KW-1185">Reference proteome</keyword>
<evidence type="ECO:0000256" key="1">
    <source>
        <dbReference type="SAM" id="MobiDB-lite"/>
    </source>
</evidence>
<evidence type="ECO:0000313" key="3">
    <source>
        <dbReference type="Proteomes" id="UP000886998"/>
    </source>
</evidence>
<proteinExistence type="predicted"/>